<sequence>MNNNLIAKRLKELRKSFEYTQEFVASYLNIGRQAYSHYETGRNTPTTDTLYKLSSLYHIPVNDLLKLLSPNSLETYVSPENNNIASNMLSDFLDYLDNPDNEKKLKMLNRKEKELLFCFEKISSKDQDDILEFIKIKARKK</sequence>
<reference evidence="3 4" key="1">
    <citation type="journal article" date="2018" name="Nat. Biotechnol.">
        <title>A standardized bacterial taxonomy based on genome phylogeny substantially revises the tree of life.</title>
        <authorList>
            <person name="Parks D.H."/>
            <person name="Chuvochina M."/>
            <person name="Waite D.W."/>
            <person name="Rinke C."/>
            <person name="Skarshewski A."/>
            <person name="Chaumeil P.A."/>
            <person name="Hugenholtz P."/>
        </authorList>
    </citation>
    <scope>NUCLEOTIDE SEQUENCE [LARGE SCALE GENOMIC DNA]</scope>
    <source>
        <strain evidence="3">UBA11728</strain>
    </source>
</reference>
<organism evidence="3 4">
    <name type="scientific">Lachnoclostridium phytofermentans</name>
    <dbReference type="NCBI Taxonomy" id="66219"/>
    <lineage>
        <taxon>Bacteria</taxon>
        <taxon>Bacillati</taxon>
        <taxon>Bacillota</taxon>
        <taxon>Clostridia</taxon>
        <taxon>Lachnospirales</taxon>
        <taxon>Lachnospiraceae</taxon>
    </lineage>
</organism>
<dbReference type="AlphaFoldDB" id="A0A3D2X3Z8"/>
<evidence type="ECO:0000259" key="2">
    <source>
        <dbReference type="PROSITE" id="PS50943"/>
    </source>
</evidence>
<evidence type="ECO:0000313" key="3">
    <source>
        <dbReference type="EMBL" id="HCL01265.1"/>
    </source>
</evidence>
<dbReference type="Pfam" id="PF01381">
    <property type="entry name" value="HTH_3"/>
    <property type="match status" value="1"/>
</dbReference>
<accession>A0A3D2X3Z8</accession>
<proteinExistence type="predicted"/>
<dbReference type="PANTHER" id="PTHR46558:SF11">
    <property type="entry name" value="HTH-TYPE TRANSCRIPTIONAL REGULATOR XRE"/>
    <property type="match status" value="1"/>
</dbReference>
<dbReference type="Gene3D" id="1.10.260.40">
    <property type="entry name" value="lambda repressor-like DNA-binding domains"/>
    <property type="match status" value="1"/>
</dbReference>
<dbReference type="InterPro" id="IPR001387">
    <property type="entry name" value="Cro/C1-type_HTH"/>
</dbReference>
<feature type="domain" description="HTH cro/C1-type" evidence="2">
    <location>
        <begin position="10"/>
        <end position="64"/>
    </location>
</feature>
<dbReference type="CDD" id="cd00093">
    <property type="entry name" value="HTH_XRE"/>
    <property type="match status" value="1"/>
</dbReference>
<comment type="caution">
    <text evidence="3">The sequence shown here is derived from an EMBL/GenBank/DDBJ whole genome shotgun (WGS) entry which is preliminary data.</text>
</comment>
<dbReference type="GO" id="GO:0003677">
    <property type="term" value="F:DNA binding"/>
    <property type="evidence" value="ECO:0007669"/>
    <property type="project" value="UniProtKB-KW"/>
</dbReference>
<keyword evidence="1" id="KW-0238">DNA-binding</keyword>
<dbReference type="Proteomes" id="UP000262969">
    <property type="component" value="Unassembled WGS sequence"/>
</dbReference>
<protein>
    <submittedName>
        <fullName evidence="3">Transcriptional regulator</fullName>
    </submittedName>
</protein>
<evidence type="ECO:0000256" key="1">
    <source>
        <dbReference type="ARBA" id="ARBA00023125"/>
    </source>
</evidence>
<evidence type="ECO:0000313" key="4">
    <source>
        <dbReference type="Proteomes" id="UP000262969"/>
    </source>
</evidence>
<dbReference type="InterPro" id="IPR010982">
    <property type="entry name" value="Lambda_DNA-bd_dom_sf"/>
</dbReference>
<dbReference type="PANTHER" id="PTHR46558">
    <property type="entry name" value="TRACRIPTIONAL REGULATORY PROTEIN-RELATED-RELATED"/>
    <property type="match status" value="1"/>
</dbReference>
<dbReference type="SMART" id="SM00530">
    <property type="entry name" value="HTH_XRE"/>
    <property type="match status" value="1"/>
</dbReference>
<name>A0A3D2X3Z8_9FIRM</name>
<gene>
    <name evidence="3" type="ORF">DHW61_02445</name>
</gene>
<dbReference type="EMBL" id="DPVV01000089">
    <property type="protein sequence ID" value="HCL01265.1"/>
    <property type="molecule type" value="Genomic_DNA"/>
</dbReference>
<dbReference type="SUPFAM" id="SSF47413">
    <property type="entry name" value="lambda repressor-like DNA-binding domains"/>
    <property type="match status" value="1"/>
</dbReference>
<dbReference type="PROSITE" id="PS50943">
    <property type="entry name" value="HTH_CROC1"/>
    <property type="match status" value="1"/>
</dbReference>